<feature type="compositionally biased region" description="Basic and acidic residues" evidence="1">
    <location>
        <begin position="93"/>
        <end position="102"/>
    </location>
</feature>
<gene>
    <name evidence="2" type="primary">msd</name>
</gene>
<accession>B7VFD2</accession>
<dbReference type="EMBL" id="FM883707">
    <property type="protein sequence ID" value="CAT59919.1"/>
    <property type="molecule type" value="Genomic_DNA"/>
</dbReference>
<protein>
    <submittedName>
        <fullName evidence="2">Methylmalonic acid semialdehyde dehydrogenase</fullName>
    </submittedName>
</protein>
<feature type="non-terminal residue" evidence="2">
    <location>
        <position position="136"/>
    </location>
</feature>
<name>B7VFD2_9ROSA</name>
<sequence length="136" mass="15521">LRQRHRDLHARRRHGPAVRVRHRGRDGRRQRADPGADRRLLVRRMEGLAVRRLPHLRSRVGALLHTLQGRHHPVARPHALPGRPGLPEQPLTRSDHDDELHRPPRRLAPAPRARGRSAGACGRPRSRVPLLERAGP</sequence>
<feature type="non-terminal residue" evidence="2">
    <location>
        <position position="1"/>
    </location>
</feature>
<proteinExistence type="predicted"/>
<feature type="region of interest" description="Disordered" evidence="1">
    <location>
        <begin position="68"/>
        <end position="136"/>
    </location>
</feature>
<dbReference type="AlphaFoldDB" id="B7VFD2"/>
<feature type="compositionally biased region" description="Basic and acidic residues" evidence="1">
    <location>
        <begin position="27"/>
        <end position="38"/>
    </location>
</feature>
<evidence type="ECO:0000256" key="1">
    <source>
        <dbReference type="SAM" id="MobiDB-lite"/>
    </source>
</evidence>
<feature type="compositionally biased region" description="Low complexity" evidence="1">
    <location>
        <begin position="107"/>
        <end position="123"/>
    </location>
</feature>
<feature type="region of interest" description="Disordered" evidence="1">
    <location>
        <begin position="1"/>
        <end position="38"/>
    </location>
</feature>
<organism evidence="2">
    <name type="scientific">Eriobotrya japonica</name>
    <dbReference type="NCBI Taxonomy" id="32224"/>
    <lineage>
        <taxon>Eukaryota</taxon>
        <taxon>Viridiplantae</taxon>
        <taxon>Streptophyta</taxon>
        <taxon>Embryophyta</taxon>
        <taxon>Tracheophyta</taxon>
        <taxon>Spermatophyta</taxon>
        <taxon>Magnoliopsida</taxon>
        <taxon>eudicotyledons</taxon>
        <taxon>Gunneridae</taxon>
        <taxon>Pentapetalae</taxon>
        <taxon>rosids</taxon>
        <taxon>fabids</taxon>
        <taxon>Rosales</taxon>
        <taxon>Rosaceae</taxon>
        <taxon>Amygdaloideae</taxon>
        <taxon>Maleae</taxon>
        <taxon>Eriobotrya</taxon>
    </lineage>
</organism>
<evidence type="ECO:0000313" key="2">
    <source>
        <dbReference type="EMBL" id="CAT59919.1"/>
    </source>
</evidence>
<feature type="compositionally biased region" description="Basic residues" evidence="1">
    <location>
        <begin position="1"/>
        <end position="26"/>
    </location>
</feature>
<reference evidence="2" key="1">
    <citation type="submission" date="2008-12" db="EMBL/GenBank/DDBJ databases">
        <title>Eriobotrya japonica methylmalonic acid semialdehyde dehydrogenase (msd) gene.</title>
        <authorList>
            <person name="Guanjie Z."/>
            <person name="Zhiqiang Y."/>
            <person name="Yanghao G."/>
        </authorList>
    </citation>
    <scope>NUCLEOTIDE SEQUENCE</scope>
</reference>